<name>A0A699VCX0_TANCI</name>
<evidence type="ECO:0000313" key="1">
    <source>
        <dbReference type="EMBL" id="GFD29474.1"/>
    </source>
</evidence>
<reference evidence="1" key="1">
    <citation type="journal article" date="2019" name="Sci. Rep.">
        <title>Draft genome of Tanacetum cinerariifolium, the natural source of mosquito coil.</title>
        <authorList>
            <person name="Yamashiro T."/>
            <person name="Shiraishi A."/>
            <person name="Satake H."/>
            <person name="Nakayama K."/>
        </authorList>
    </citation>
    <scope>NUCLEOTIDE SEQUENCE</scope>
</reference>
<dbReference type="EMBL" id="BKCJ011395069">
    <property type="protein sequence ID" value="GFD29474.1"/>
    <property type="molecule type" value="Genomic_DNA"/>
</dbReference>
<organism evidence="1">
    <name type="scientific">Tanacetum cinerariifolium</name>
    <name type="common">Dalmatian daisy</name>
    <name type="synonym">Chrysanthemum cinerariifolium</name>
    <dbReference type="NCBI Taxonomy" id="118510"/>
    <lineage>
        <taxon>Eukaryota</taxon>
        <taxon>Viridiplantae</taxon>
        <taxon>Streptophyta</taxon>
        <taxon>Embryophyta</taxon>
        <taxon>Tracheophyta</taxon>
        <taxon>Spermatophyta</taxon>
        <taxon>Magnoliopsida</taxon>
        <taxon>eudicotyledons</taxon>
        <taxon>Gunneridae</taxon>
        <taxon>Pentapetalae</taxon>
        <taxon>asterids</taxon>
        <taxon>campanulids</taxon>
        <taxon>Asterales</taxon>
        <taxon>Asteraceae</taxon>
        <taxon>Asteroideae</taxon>
        <taxon>Anthemideae</taxon>
        <taxon>Anthemidinae</taxon>
        <taxon>Tanacetum</taxon>
    </lineage>
</organism>
<dbReference type="AlphaFoldDB" id="A0A699VCX0"/>
<protein>
    <submittedName>
        <fullName evidence="1">Uncharacterized protein</fullName>
    </submittedName>
</protein>
<proteinExistence type="predicted"/>
<accession>A0A699VCX0</accession>
<sequence>MFDKEERFEIEKAKKEQEANVALIKTWDDIQAKIDVDHQLAERLQAEEQEELSDAEKDTIFKQLLEKRCIHFIAKRA</sequence>
<gene>
    <name evidence="1" type="ORF">Tci_901443</name>
</gene>
<comment type="caution">
    <text evidence="1">The sequence shown here is derived from an EMBL/GenBank/DDBJ whole genome shotgun (WGS) entry which is preliminary data.</text>
</comment>